<sequence>MFYLCDYKTFYKQNILTIFL</sequence>
<protein>
    <submittedName>
        <fullName evidence="1">Uncharacterized protein</fullName>
    </submittedName>
</protein>
<dbReference type="EMBL" id="GGEC01056869">
    <property type="protein sequence ID" value="MBX37353.1"/>
    <property type="molecule type" value="Transcribed_RNA"/>
</dbReference>
<reference evidence="1" key="1">
    <citation type="submission" date="2018-02" db="EMBL/GenBank/DDBJ databases">
        <title>Rhizophora mucronata_Transcriptome.</title>
        <authorList>
            <person name="Meera S.P."/>
            <person name="Sreeshan A."/>
            <person name="Augustine A."/>
        </authorList>
    </citation>
    <scope>NUCLEOTIDE SEQUENCE</scope>
    <source>
        <tissue evidence="1">Leaf</tissue>
    </source>
</reference>
<proteinExistence type="predicted"/>
<dbReference type="AlphaFoldDB" id="A0A2P2N4G1"/>
<evidence type="ECO:0000313" key="1">
    <source>
        <dbReference type="EMBL" id="MBX37353.1"/>
    </source>
</evidence>
<accession>A0A2P2N4G1</accession>
<name>A0A2P2N4G1_RHIMU</name>
<organism evidence="1">
    <name type="scientific">Rhizophora mucronata</name>
    <name type="common">Asiatic mangrove</name>
    <dbReference type="NCBI Taxonomy" id="61149"/>
    <lineage>
        <taxon>Eukaryota</taxon>
        <taxon>Viridiplantae</taxon>
        <taxon>Streptophyta</taxon>
        <taxon>Embryophyta</taxon>
        <taxon>Tracheophyta</taxon>
        <taxon>Spermatophyta</taxon>
        <taxon>Magnoliopsida</taxon>
        <taxon>eudicotyledons</taxon>
        <taxon>Gunneridae</taxon>
        <taxon>Pentapetalae</taxon>
        <taxon>rosids</taxon>
        <taxon>fabids</taxon>
        <taxon>Malpighiales</taxon>
        <taxon>Rhizophoraceae</taxon>
        <taxon>Rhizophora</taxon>
    </lineage>
</organism>